<reference evidence="2 3" key="1">
    <citation type="journal article" date="2017" name="Mol. Biol. Evol.">
        <title>The 4-celled Tetrabaena socialis nuclear genome reveals the essential components for genetic control of cell number at the origin of multicellularity in the volvocine lineage.</title>
        <authorList>
            <person name="Featherston J."/>
            <person name="Arakaki Y."/>
            <person name="Hanschen E.R."/>
            <person name="Ferris P.J."/>
            <person name="Michod R.E."/>
            <person name="Olson B.J.S.C."/>
            <person name="Nozaki H."/>
            <person name="Durand P.M."/>
        </authorList>
    </citation>
    <scope>NUCLEOTIDE SEQUENCE [LARGE SCALE GENOMIC DNA]</scope>
    <source>
        <strain evidence="2 3">NIES-571</strain>
    </source>
</reference>
<sequence length="111" mass="12363">MGDASVTYSLKYQIRLLQYDADNEQLVCKRAMSHPAEVWDIAPCPRRDDLMVTVWAKGEQGPARRCRGAASQDCGLRLVQGSPRAARDLRSLQPSFQPHSLDLPACPPSRL</sequence>
<evidence type="ECO:0000313" key="2">
    <source>
        <dbReference type="EMBL" id="PNH06055.1"/>
    </source>
</evidence>
<dbReference type="AlphaFoldDB" id="A0A2J8A0M6"/>
<name>A0A2J8A0M6_9CHLO</name>
<dbReference type="OrthoDB" id="196957at2759"/>
<evidence type="ECO:0000256" key="1">
    <source>
        <dbReference type="SAM" id="MobiDB-lite"/>
    </source>
</evidence>
<dbReference type="EMBL" id="PGGS01000261">
    <property type="protein sequence ID" value="PNH06055.1"/>
    <property type="molecule type" value="Genomic_DNA"/>
</dbReference>
<feature type="region of interest" description="Disordered" evidence="1">
    <location>
        <begin position="87"/>
        <end position="111"/>
    </location>
</feature>
<protein>
    <submittedName>
        <fullName evidence="2">Uncharacterized protein</fullName>
    </submittedName>
</protein>
<evidence type="ECO:0000313" key="3">
    <source>
        <dbReference type="Proteomes" id="UP000236333"/>
    </source>
</evidence>
<dbReference type="Proteomes" id="UP000236333">
    <property type="component" value="Unassembled WGS sequence"/>
</dbReference>
<keyword evidence="3" id="KW-1185">Reference proteome</keyword>
<proteinExistence type="predicted"/>
<comment type="caution">
    <text evidence="2">The sequence shown here is derived from an EMBL/GenBank/DDBJ whole genome shotgun (WGS) entry which is preliminary data.</text>
</comment>
<gene>
    <name evidence="2" type="ORF">TSOC_007629</name>
</gene>
<accession>A0A2J8A0M6</accession>
<organism evidence="2 3">
    <name type="scientific">Tetrabaena socialis</name>
    <dbReference type="NCBI Taxonomy" id="47790"/>
    <lineage>
        <taxon>Eukaryota</taxon>
        <taxon>Viridiplantae</taxon>
        <taxon>Chlorophyta</taxon>
        <taxon>core chlorophytes</taxon>
        <taxon>Chlorophyceae</taxon>
        <taxon>CS clade</taxon>
        <taxon>Chlamydomonadales</taxon>
        <taxon>Tetrabaenaceae</taxon>
        <taxon>Tetrabaena</taxon>
    </lineage>
</organism>